<dbReference type="Proteomes" id="UP000027822">
    <property type="component" value="Unassembled WGS sequence"/>
</dbReference>
<dbReference type="AlphaFoldDB" id="A0A073K4M5"/>
<dbReference type="EMBL" id="JOTN01000036">
    <property type="protein sequence ID" value="KEK17243.1"/>
    <property type="molecule type" value="Genomic_DNA"/>
</dbReference>
<evidence type="ECO:0000313" key="2">
    <source>
        <dbReference type="EMBL" id="KEK17243.1"/>
    </source>
</evidence>
<keyword evidence="3" id="KW-1185">Reference proteome</keyword>
<comment type="caution">
    <text evidence="2">The sequence shown here is derived from an EMBL/GenBank/DDBJ whole genome shotgun (WGS) entry which is preliminary data.</text>
</comment>
<protein>
    <submittedName>
        <fullName evidence="2">Transcriptional regulator</fullName>
    </submittedName>
</protein>
<evidence type="ECO:0000313" key="3">
    <source>
        <dbReference type="Proteomes" id="UP000027822"/>
    </source>
</evidence>
<proteinExistence type="predicted"/>
<accession>A0A073K4M5</accession>
<dbReference type="OrthoDB" id="2629500at2"/>
<sequence length="62" mass="7111">MANEFGMKVRATLFAKNMQQKELANLLGISSAYLSDILRDKREGKNVREKIIKLLDMKEALK</sequence>
<dbReference type="InterPro" id="IPR001387">
    <property type="entry name" value="Cro/C1-type_HTH"/>
</dbReference>
<evidence type="ECO:0000259" key="1">
    <source>
        <dbReference type="PROSITE" id="PS50943"/>
    </source>
</evidence>
<dbReference type="SUPFAM" id="SSF47413">
    <property type="entry name" value="lambda repressor-like DNA-binding domains"/>
    <property type="match status" value="1"/>
</dbReference>
<name>A0A073K4M5_9BACI</name>
<feature type="domain" description="HTH cro/C1-type" evidence="1">
    <location>
        <begin position="15"/>
        <end position="61"/>
    </location>
</feature>
<dbReference type="Pfam" id="PF01381">
    <property type="entry name" value="HTH_3"/>
    <property type="match status" value="1"/>
</dbReference>
<gene>
    <name evidence="2" type="ORF">BAMA_16245</name>
</gene>
<dbReference type="RefSeq" id="WP_034643866.1">
    <property type="nucleotide sequence ID" value="NZ_CBCSJC010000026.1"/>
</dbReference>
<reference evidence="2 3" key="1">
    <citation type="submission" date="2014-06" db="EMBL/GenBank/DDBJ databases">
        <title>Draft genome sequence of Bacillus manliponensis JCM 15802 (MCCC 1A00708).</title>
        <authorList>
            <person name="Lai Q."/>
            <person name="Liu Y."/>
            <person name="Shao Z."/>
        </authorList>
    </citation>
    <scope>NUCLEOTIDE SEQUENCE [LARGE SCALE GENOMIC DNA]</scope>
    <source>
        <strain evidence="2 3">JCM 15802</strain>
    </source>
</reference>
<dbReference type="GO" id="GO:0003677">
    <property type="term" value="F:DNA binding"/>
    <property type="evidence" value="ECO:0007669"/>
    <property type="project" value="InterPro"/>
</dbReference>
<dbReference type="InterPro" id="IPR010982">
    <property type="entry name" value="Lambda_DNA-bd_dom_sf"/>
</dbReference>
<organism evidence="2 3">
    <name type="scientific">Bacillus manliponensis</name>
    <dbReference type="NCBI Taxonomy" id="574376"/>
    <lineage>
        <taxon>Bacteria</taxon>
        <taxon>Bacillati</taxon>
        <taxon>Bacillota</taxon>
        <taxon>Bacilli</taxon>
        <taxon>Bacillales</taxon>
        <taxon>Bacillaceae</taxon>
        <taxon>Bacillus</taxon>
        <taxon>Bacillus cereus group</taxon>
    </lineage>
</organism>
<dbReference type="Gene3D" id="1.10.260.40">
    <property type="entry name" value="lambda repressor-like DNA-binding domains"/>
    <property type="match status" value="1"/>
</dbReference>
<dbReference type="STRING" id="574376.BAMA_16245"/>
<dbReference type="PROSITE" id="PS50943">
    <property type="entry name" value="HTH_CROC1"/>
    <property type="match status" value="1"/>
</dbReference>